<dbReference type="Gene3D" id="1.20.120.550">
    <property type="entry name" value="Membrane associated eicosanoid/glutathione metabolism-like domain"/>
    <property type="match status" value="1"/>
</dbReference>
<sequence>MTLELTLLTWSVVILFVHIGLQSGLLTRDLGSDYNAGPRDEKRELGVMAGRADRALRNFAETYPAFIILALVAGIAGISNGLTQWGAGAYILFRLLYIPLYLLGVPYLRSLIFIGACIGLLLMFCGIVF</sequence>
<reference evidence="6 7" key="1">
    <citation type="submission" date="2016-10" db="EMBL/GenBank/DDBJ databases">
        <authorList>
            <person name="de Groot N.N."/>
        </authorList>
    </citation>
    <scope>NUCLEOTIDE SEQUENCE [LARGE SCALE GENOMIC DNA]</scope>
    <source>
        <strain evidence="6 7">CGMCC 1.10267</strain>
    </source>
</reference>
<name>A0A1G7SCJ7_9HYPH</name>
<evidence type="ECO:0000313" key="7">
    <source>
        <dbReference type="Proteomes" id="UP000199495"/>
    </source>
</evidence>
<dbReference type="Proteomes" id="UP000199495">
    <property type="component" value="Unassembled WGS sequence"/>
</dbReference>
<dbReference type="STRING" id="440168.SAMN04487974_101391"/>
<keyword evidence="2 5" id="KW-0812">Transmembrane</keyword>
<feature type="transmembrane region" description="Helical" evidence="5">
    <location>
        <begin position="62"/>
        <end position="78"/>
    </location>
</feature>
<evidence type="ECO:0000256" key="5">
    <source>
        <dbReference type="SAM" id="Phobius"/>
    </source>
</evidence>
<evidence type="ECO:0000256" key="1">
    <source>
        <dbReference type="ARBA" id="ARBA00004370"/>
    </source>
</evidence>
<keyword evidence="3 5" id="KW-1133">Transmembrane helix</keyword>
<feature type="transmembrane region" description="Helical" evidence="5">
    <location>
        <begin position="85"/>
        <end position="104"/>
    </location>
</feature>
<feature type="transmembrane region" description="Helical" evidence="5">
    <location>
        <begin position="110"/>
        <end position="128"/>
    </location>
</feature>
<evidence type="ECO:0000256" key="3">
    <source>
        <dbReference type="ARBA" id="ARBA00022989"/>
    </source>
</evidence>
<keyword evidence="4 5" id="KW-0472">Membrane</keyword>
<dbReference type="SUPFAM" id="SSF161084">
    <property type="entry name" value="MAPEG domain-like"/>
    <property type="match status" value="1"/>
</dbReference>
<dbReference type="InterPro" id="IPR023352">
    <property type="entry name" value="MAPEG-like_dom_sf"/>
</dbReference>
<dbReference type="RefSeq" id="WP_090590518.1">
    <property type="nucleotide sequence ID" value="NZ_FNCS01000001.1"/>
</dbReference>
<evidence type="ECO:0000256" key="2">
    <source>
        <dbReference type="ARBA" id="ARBA00022692"/>
    </source>
</evidence>
<dbReference type="AlphaFoldDB" id="A0A1G7SCJ7"/>
<evidence type="ECO:0000256" key="4">
    <source>
        <dbReference type="ARBA" id="ARBA00023136"/>
    </source>
</evidence>
<dbReference type="PANTHER" id="PTHR35371">
    <property type="entry name" value="INNER MEMBRANE PROTEIN"/>
    <property type="match status" value="1"/>
</dbReference>
<dbReference type="PANTHER" id="PTHR35371:SF1">
    <property type="entry name" value="BLR7753 PROTEIN"/>
    <property type="match status" value="1"/>
</dbReference>
<dbReference type="EMBL" id="FNCS01000001">
    <property type="protein sequence ID" value="SDG19910.1"/>
    <property type="molecule type" value="Genomic_DNA"/>
</dbReference>
<dbReference type="OrthoDB" id="7743618at2"/>
<protein>
    <submittedName>
        <fullName evidence="6">Uncharacterized conserved protein, MAPEG superfamily</fullName>
    </submittedName>
</protein>
<proteinExistence type="predicted"/>
<feature type="transmembrane region" description="Helical" evidence="5">
    <location>
        <begin position="7"/>
        <end position="25"/>
    </location>
</feature>
<dbReference type="Pfam" id="PF01124">
    <property type="entry name" value="MAPEG"/>
    <property type="match status" value="1"/>
</dbReference>
<accession>A0A1G7SCJ7</accession>
<dbReference type="GO" id="GO:0016020">
    <property type="term" value="C:membrane"/>
    <property type="evidence" value="ECO:0007669"/>
    <property type="project" value="UniProtKB-SubCell"/>
</dbReference>
<dbReference type="InterPro" id="IPR001129">
    <property type="entry name" value="Membr-assoc_MAPEG"/>
</dbReference>
<evidence type="ECO:0000313" key="6">
    <source>
        <dbReference type="EMBL" id="SDG19910.1"/>
    </source>
</evidence>
<comment type="subcellular location">
    <subcellularLocation>
        <location evidence="1">Membrane</location>
    </subcellularLocation>
</comment>
<keyword evidence="7" id="KW-1185">Reference proteome</keyword>
<gene>
    <name evidence="6" type="ORF">SAMN04487974_101391</name>
</gene>
<organism evidence="6 7">
    <name type="scientific">Pelagibacterium luteolum</name>
    <dbReference type="NCBI Taxonomy" id="440168"/>
    <lineage>
        <taxon>Bacteria</taxon>
        <taxon>Pseudomonadati</taxon>
        <taxon>Pseudomonadota</taxon>
        <taxon>Alphaproteobacteria</taxon>
        <taxon>Hyphomicrobiales</taxon>
        <taxon>Devosiaceae</taxon>
        <taxon>Pelagibacterium</taxon>
    </lineage>
</organism>